<feature type="region of interest" description="Disordered" evidence="1">
    <location>
        <begin position="51"/>
        <end position="73"/>
    </location>
</feature>
<feature type="non-terminal residue" evidence="3">
    <location>
        <position position="138"/>
    </location>
</feature>
<reference evidence="3" key="1">
    <citation type="submission" date="2021-12" db="EMBL/GenBank/DDBJ databases">
        <authorList>
            <person name="Martin H S."/>
        </authorList>
    </citation>
    <scope>NUCLEOTIDE SEQUENCE</scope>
</reference>
<keyword evidence="4" id="KW-1185">Reference proteome</keyword>
<proteinExistence type="predicted"/>
<dbReference type="AlphaFoldDB" id="A0A8J9UFC5"/>
<accession>A0A8J9UFC5</accession>
<feature type="compositionally biased region" description="Polar residues" evidence="1">
    <location>
        <begin position="56"/>
        <end position="71"/>
    </location>
</feature>
<evidence type="ECO:0000313" key="4">
    <source>
        <dbReference type="Proteomes" id="UP000838878"/>
    </source>
</evidence>
<feature type="chain" id="PRO_5035480273" evidence="2">
    <location>
        <begin position="22"/>
        <end position="138"/>
    </location>
</feature>
<evidence type="ECO:0000313" key="3">
    <source>
        <dbReference type="EMBL" id="CAH0719032.1"/>
    </source>
</evidence>
<dbReference type="OrthoDB" id="6931677at2759"/>
<evidence type="ECO:0000256" key="2">
    <source>
        <dbReference type="SAM" id="SignalP"/>
    </source>
</evidence>
<gene>
    <name evidence="3" type="ORF">BINO364_LOCUS5429</name>
</gene>
<organism evidence="3 4">
    <name type="scientific">Brenthis ino</name>
    <name type="common">lesser marbled fritillary</name>
    <dbReference type="NCBI Taxonomy" id="405034"/>
    <lineage>
        <taxon>Eukaryota</taxon>
        <taxon>Metazoa</taxon>
        <taxon>Ecdysozoa</taxon>
        <taxon>Arthropoda</taxon>
        <taxon>Hexapoda</taxon>
        <taxon>Insecta</taxon>
        <taxon>Pterygota</taxon>
        <taxon>Neoptera</taxon>
        <taxon>Endopterygota</taxon>
        <taxon>Lepidoptera</taxon>
        <taxon>Glossata</taxon>
        <taxon>Ditrysia</taxon>
        <taxon>Papilionoidea</taxon>
        <taxon>Nymphalidae</taxon>
        <taxon>Heliconiinae</taxon>
        <taxon>Argynnini</taxon>
        <taxon>Brenthis</taxon>
    </lineage>
</organism>
<name>A0A8J9UFC5_9NEOP</name>
<evidence type="ECO:0000256" key="1">
    <source>
        <dbReference type="SAM" id="MobiDB-lite"/>
    </source>
</evidence>
<dbReference type="EMBL" id="OV170233">
    <property type="protein sequence ID" value="CAH0719032.1"/>
    <property type="molecule type" value="Genomic_DNA"/>
</dbReference>
<dbReference type="Proteomes" id="UP000838878">
    <property type="component" value="Chromosome 13"/>
</dbReference>
<protein>
    <submittedName>
        <fullName evidence="3">Uncharacterized protein</fullName>
    </submittedName>
</protein>
<keyword evidence="2" id="KW-0732">Signal</keyword>
<feature type="signal peptide" evidence="2">
    <location>
        <begin position="1"/>
        <end position="21"/>
    </location>
</feature>
<sequence>MKHILLNIILVFFFMIHHSTTEENARSGESYNLEDSTILYPLRYHVPNSEKPYEADTTSNYDAEANASNDKSSFHDRLKDLPYKVVMQLVNSGQEIGKGVQKTYQGKYLEGTIQSFGGINGLFKDSLTNTRRLIFGDN</sequence>